<comment type="caution">
    <text evidence="4">The sequence shown here is derived from an EMBL/GenBank/DDBJ whole genome shotgun (WGS) entry which is preliminary data.</text>
</comment>
<accession>A0A9X3MPY1</accession>
<dbReference type="Pfam" id="PF13561">
    <property type="entry name" value="adh_short_C2"/>
    <property type="match status" value="1"/>
</dbReference>
<dbReference type="InterPro" id="IPR002347">
    <property type="entry name" value="SDR_fam"/>
</dbReference>
<dbReference type="EC" id="1.1.1.47" evidence="4"/>
<dbReference type="Gene3D" id="3.40.50.720">
    <property type="entry name" value="NAD(P)-binding Rossmann-like Domain"/>
    <property type="match status" value="1"/>
</dbReference>
<evidence type="ECO:0000256" key="2">
    <source>
        <dbReference type="ARBA" id="ARBA00023002"/>
    </source>
</evidence>
<dbReference type="PRINTS" id="PR00080">
    <property type="entry name" value="SDRFAMILY"/>
</dbReference>
<protein>
    <submittedName>
        <fullName evidence="4">Glucose 1-dehydrogenase</fullName>
        <ecNumber evidence="4">1.1.1.47</ecNumber>
    </submittedName>
</protein>
<evidence type="ECO:0000313" key="4">
    <source>
        <dbReference type="EMBL" id="MDA0159697.1"/>
    </source>
</evidence>
<gene>
    <name evidence="4" type="ORF">OM076_05445</name>
</gene>
<dbReference type="SUPFAM" id="SSF51735">
    <property type="entry name" value="NAD(P)-binding Rossmann-fold domains"/>
    <property type="match status" value="1"/>
</dbReference>
<dbReference type="GO" id="GO:0047936">
    <property type="term" value="F:glucose 1-dehydrogenase [NAD(P)+] activity"/>
    <property type="evidence" value="ECO:0007669"/>
    <property type="project" value="UniProtKB-EC"/>
</dbReference>
<organism evidence="4 5">
    <name type="scientific">Solirubrobacter ginsenosidimutans</name>
    <dbReference type="NCBI Taxonomy" id="490573"/>
    <lineage>
        <taxon>Bacteria</taxon>
        <taxon>Bacillati</taxon>
        <taxon>Actinomycetota</taxon>
        <taxon>Thermoleophilia</taxon>
        <taxon>Solirubrobacterales</taxon>
        <taxon>Solirubrobacteraceae</taxon>
        <taxon>Solirubrobacter</taxon>
    </lineage>
</organism>
<dbReference type="EMBL" id="JAPDOD010000003">
    <property type="protein sequence ID" value="MDA0159697.1"/>
    <property type="molecule type" value="Genomic_DNA"/>
</dbReference>
<reference evidence="4" key="1">
    <citation type="submission" date="2022-10" db="EMBL/GenBank/DDBJ databases">
        <title>The WGS of Solirubrobacter ginsenosidimutans DSM 21036.</title>
        <authorList>
            <person name="Jiang Z."/>
        </authorList>
    </citation>
    <scope>NUCLEOTIDE SEQUENCE</scope>
    <source>
        <strain evidence="4">DSM 21036</strain>
    </source>
</reference>
<dbReference type="NCBIfam" id="NF005559">
    <property type="entry name" value="PRK07231.1"/>
    <property type="match status" value="1"/>
</dbReference>
<dbReference type="AlphaFoldDB" id="A0A9X3MPY1"/>
<feature type="domain" description="Ketoreductase" evidence="3">
    <location>
        <begin position="5"/>
        <end position="177"/>
    </location>
</feature>
<dbReference type="InterPro" id="IPR020904">
    <property type="entry name" value="Sc_DH/Rdtase_CS"/>
</dbReference>
<evidence type="ECO:0000259" key="3">
    <source>
        <dbReference type="SMART" id="SM00822"/>
    </source>
</evidence>
<comment type="similarity">
    <text evidence="1">Belongs to the short-chain dehydrogenases/reductases (SDR) family.</text>
</comment>
<evidence type="ECO:0000313" key="5">
    <source>
        <dbReference type="Proteomes" id="UP001149140"/>
    </source>
</evidence>
<keyword evidence="5" id="KW-1185">Reference proteome</keyword>
<dbReference type="SMART" id="SM00822">
    <property type="entry name" value="PKS_KR"/>
    <property type="match status" value="1"/>
</dbReference>
<dbReference type="RefSeq" id="WP_270038467.1">
    <property type="nucleotide sequence ID" value="NZ_JAPDOD010000003.1"/>
</dbReference>
<keyword evidence="2 4" id="KW-0560">Oxidoreductase</keyword>
<dbReference type="InterPro" id="IPR036291">
    <property type="entry name" value="NAD(P)-bd_dom_sf"/>
</dbReference>
<sequence length="233" mass="24209">MLAGKVAVITGAGSGIGRATARRFAHEGATVIAADIDLENARETCKDLPNATAAQADVTRREDVEALVATHDRIDVYFNNAGVPARVKPLAELTREEWDRTLDVNLTALFVAAQVVAPKLKPGGLLLVTASIIANRPRPGLSAYVASKAGVVGLAKALATELAPDVRVNVINPGPANTPMLEGFGFATDPAQALPLKRLIEPEDIAGAAAYLASDDARAITGAVFNVDGGRDL</sequence>
<dbReference type="PANTHER" id="PTHR42760">
    <property type="entry name" value="SHORT-CHAIN DEHYDROGENASES/REDUCTASES FAMILY MEMBER"/>
    <property type="match status" value="1"/>
</dbReference>
<dbReference type="FunFam" id="3.40.50.720:FF:000084">
    <property type="entry name" value="Short-chain dehydrogenase reductase"/>
    <property type="match status" value="1"/>
</dbReference>
<evidence type="ECO:0000256" key="1">
    <source>
        <dbReference type="ARBA" id="ARBA00006484"/>
    </source>
</evidence>
<dbReference type="PRINTS" id="PR00081">
    <property type="entry name" value="GDHRDH"/>
</dbReference>
<proteinExistence type="inferred from homology"/>
<dbReference type="PANTHER" id="PTHR42760:SF133">
    <property type="entry name" value="3-OXOACYL-[ACYL-CARRIER-PROTEIN] REDUCTASE"/>
    <property type="match status" value="1"/>
</dbReference>
<dbReference type="PROSITE" id="PS00061">
    <property type="entry name" value="ADH_SHORT"/>
    <property type="match status" value="1"/>
</dbReference>
<dbReference type="Proteomes" id="UP001149140">
    <property type="component" value="Unassembled WGS sequence"/>
</dbReference>
<name>A0A9X3MPY1_9ACTN</name>
<dbReference type="InterPro" id="IPR057326">
    <property type="entry name" value="KR_dom"/>
</dbReference>